<accession>A0A9Q8LI21</accession>
<sequence length="130" mass="14403">MLESMRKEAPLWKNSTLATLSRGRYVAEIFEDTEKLLEMRDAADGHDVYLFPDETRVRHAAESPSEPHQDRSSLATTLGSGSVESYPMLPMSPSFAPLKIIDNDDAYREPSATDGAEGALLRVARAPSRH</sequence>
<evidence type="ECO:0000256" key="1">
    <source>
        <dbReference type="SAM" id="MobiDB-lite"/>
    </source>
</evidence>
<organism evidence="2 3">
    <name type="scientific">Passalora fulva</name>
    <name type="common">Tomato leaf mold</name>
    <name type="synonym">Cladosporium fulvum</name>
    <dbReference type="NCBI Taxonomy" id="5499"/>
    <lineage>
        <taxon>Eukaryota</taxon>
        <taxon>Fungi</taxon>
        <taxon>Dikarya</taxon>
        <taxon>Ascomycota</taxon>
        <taxon>Pezizomycotina</taxon>
        <taxon>Dothideomycetes</taxon>
        <taxon>Dothideomycetidae</taxon>
        <taxon>Mycosphaerellales</taxon>
        <taxon>Mycosphaerellaceae</taxon>
        <taxon>Fulvia</taxon>
    </lineage>
</organism>
<feature type="compositionally biased region" description="Polar residues" evidence="1">
    <location>
        <begin position="72"/>
        <end position="83"/>
    </location>
</feature>
<feature type="region of interest" description="Disordered" evidence="1">
    <location>
        <begin position="54"/>
        <end position="92"/>
    </location>
</feature>
<evidence type="ECO:0000313" key="3">
    <source>
        <dbReference type="Proteomes" id="UP000756132"/>
    </source>
</evidence>
<dbReference type="AlphaFoldDB" id="A0A9Q8LI21"/>
<feature type="region of interest" description="Disordered" evidence="1">
    <location>
        <begin position="107"/>
        <end position="130"/>
    </location>
</feature>
<dbReference type="Proteomes" id="UP000756132">
    <property type="component" value="Chromosome 5"/>
</dbReference>
<dbReference type="GeneID" id="71986223"/>
<dbReference type="EMBL" id="CP090167">
    <property type="protein sequence ID" value="UJO17786.1"/>
    <property type="molecule type" value="Genomic_DNA"/>
</dbReference>
<reference evidence="2" key="1">
    <citation type="submission" date="2021-12" db="EMBL/GenBank/DDBJ databases">
        <authorList>
            <person name="Zaccaron A."/>
            <person name="Stergiopoulos I."/>
        </authorList>
    </citation>
    <scope>NUCLEOTIDE SEQUENCE</scope>
    <source>
        <strain evidence="2">Race5_Kim</strain>
    </source>
</reference>
<keyword evidence="3" id="KW-1185">Reference proteome</keyword>
<gene>
    <name evidence="2" type="ORF">CLAFUR5_06345</name>
</gene>
<dbReference type="KEGG" id="ffu:CLAFUR5_06345"/>
<feature type="compositionally biased region" description="Basic and acidic residues" evidence="1">
    <location>
        <begin position="54"/>
        <end position="71"/>
    </location>
</feature>
<dbReference type="RefSeq" id="XP_047762152.1">
    <property type="nucleotide sequence ID" value="XM_047905493.1"/>
</dbReference>
<name>A0A9Q8LI21_PASFU</name>
<reference evidence="2" key="2">
    <citation type="journal article" date="2022" name="Microb. Genom.">
        <title>A chromosome-scale genome assembly of the tomato pathogen Cladosporium fulvum reveals a compartmentalized genome architecture and the presence of a dispensable chromosome.</title>
        <authorList>
            <person name="Zaccaron A.Z."/>
            <person name="Chen L.H."/>
            <person name="Samaras A."/>
            <person name="Stergiopoulos I."/>
        </authorList>
    </citation>
    <scope>NUCLEOTIDE SEQUENCE</scope>
    <source>
        <strain evidence="2">Race5_Kim</strain>
    </source>
</reference>
<proteinExistence type="predicted"/>
<evidence type="ECO:0000313" key="2">
    <source>
        <dbReference type="EMBL" id="UJO17786.1"/>
    </source>
</evidence>
<protein>
    <submittedName>
        <fullName evidence="2">Uncharacterized protein</fullName>
    </submittedName>
</protein>